<evidence type="ECO:0000256" key="1">
    <source>
        <dbReference type="PROSITE-ProRule" id="PRU00023"/>
    </source>
</evidence>
<dbReference type="Gene3D" id="1.25.40.20">
    <property type="entry name" value="Ankyrin repeat-containing domain"/>
    <property type="match status" value="1"/>
</dbReference>
<dbReference type="Pfam" id="PF12796">
    <property type="entry name" value="Ank_2"/>
    <property type="match status" value="1"/>
</dbReference>
<reference evidence="4" key="1">
    <citation type="submission" date="2016-11" db="UniProtKB">
        <authorList>
            <consortium name="WormBaseParasite"/>
        </authorList>
    </citation>
    <scope>IDENTIFICATION</scope>
</reference>
<name>A0A1I8FSM2_9PLAT</name>
<evidence type="ECO:0000256" key="2">
    <source>
        <dbReference type="SAM" id="MobiDB-lite"/>
    </source>
</evidence>
<dbReference type="AlphaFoldDB" id="A0A1I8FSM2"/>
<protein>
    <submittedName>
        <fullName evidence="4">ANK_REP_REGION domain-containing protein</fullName>
    </submittedName>
</protein>
<dbReference type="InterPro" id="IPR002110">
    <property type="entry name" value="Ankyrin_rpt"/>
</dbReference>
<organism evidence="3 4">
    <name type="scientific">Macrostomum lignano</name>
    <dbReference type="NCBI Taxonomy" id="282301"/>
    <lineage>
        <taxon>Eukaryota</taxon>
        <taxon>Metazoa</taxon>
        <taxon>Spiralia</taxon>
        <taxon>Lophotrochozoa</taxon>
        <taxon>Platyhelminthes</taxon>
        <taxon>Rhabditophora</taxon>
        <taxon>Macrostomorpha</taxon>
        <taxon>Macrostomida</taxon>
        <taxon>Macrostomidae</taxon>
        <taxon>Macrostomum</taxon>
    </lineage>
</organism>
<proteinExistence type="predicted"/>
<keyword evidence="3" id="KW-1185">Reference proteome</keyword>
<dbReference type="SUPFAM" id="SSF48403">
    <property type="entry name" value="Ankyrin repeat"/>
    <property type="match status" value="1"/>
</dbReference>
<accession>A0A1I8FSM2</accession>
<keyword evidence="1" id="KW-0040">ANK repeat</keyword>
<dbReference type="PROSITE" id="PS50088">
    <property type="entry name" value="ANK_REPEAT"/>
    <property type="match status" value="1"/>
</dbReference>
<sequence length="136" mass="14134">EEADRQELERLAEAGDSAGLRRAATRGICDLPDRFGRTALMWAAQNSSCGDEALWEQLVQLGDPTCANILAESFLHRAAVAGNSAAASALLAAGASANARDNRSGSAELTGGLEPEGHRRQDCAGFGHTGGKQRTG</sequence>
<feature type="repeat" description="ANK" evidence="1">
    <location>
        <begin position="70"/>
        <end position="102"/>
    </location>
</feature>
<evidence type="ECO:0000313" key="3">
    <source>
        <dbReference type="Proteomes" id="UP000095280"/>
    </source>
</evidence>
<dbReference type="WBParaSite" id="maker-unitig_6989-snap-gene-0.2-mRNA-1">
    <property type="protein sequence ID" value="maker-unitig_6989-snap-gene-0.2-mRNA-1"/>
    <property type="gene ID" value="maker-unitig_6989-snap-gene-0.2"/>
</dbReference>
<dbReference type="PROSITE" id="PS50297">
    <property type="entry name" value="ANK_REP_REGION"/>
    <property type="match status" value="1"/>
</dbReference>
<feature type="region of interest" description="Disordered" evidence="2">
    <location>
        <begin position="96"/>
        <end position="136"/>
    </location>
</feature>
<evidence type="ECO:0000313" key="4">
    <source>
        <dbReference type="WBParaSite" id="maker-unitig_6989-snap-gene-0.2-mRNA-1"/>
    </source>
</evidence>
<dbReference type="InterPro" id="IPR036770">
    <property type="entry name" value="Ankyrin_rpt-contain_sf"/>
</dbReference>
<dbReference type="Proteomes" id="UP000095280">
    <property type="component" value="Unplaced"/>
</dbReference>